<evidence type="ECO:0000259" key="3">
    <source>
        <dbReference type="Pfam" id="PF02874"/>
    </source>
</evidence>
<keyword evidence="1" id="KW-0813">Transport</keyword>
<keyword evidence="5" id="KW-1185">Reference proteome</keyword>
<dbReference type="Proteomes" id="UP001331761">
    <property type="component" value="Unassembled WGS sequence"/>
</dbReference>
<dbReference type="GO" id="GO:0007035">
    <property type="term" value="P:vacuolar acidification"/>
    <property type="evidence" value="ECO:0007669"/>
    <property type="project" value="TreeGrafter"/>
</dbReference>
<dbReference type="Pfam" id="PF02874">
    <property type="entry name" value="ATP-synt_ab_N"/>
    <property type="match status" value="1"/>
</dbReference>
<proteinExistence type="predicted"/>
<feature type="domain" description="ATPase F1/V1/A1 complex alpha/beta subunit N-terminal" evidence="3">
    <location>
        <begin position="9"/>
        <end position="57"/>
    </location>
</feature>
<protein>
    <recommendedName>
        <fullName evidence="3">ATPase F1/V1/A1 complex alpha/beta subunit N-terminal domain-containing protein</fullName>
    </recommendedName>
</protein>
<name>A0AAN8FVD2_TRICO</name>
<evidence type="ECO:0000313" key="5">
    <source>
        <dbReference type="Proteomes" id="UP001331761"/>
    </source>
</evidence>
<evidence type="ECO:0000256" key="1">
    <source>
        <dbReference type="ARBA" id="ARBA00022448"/>
    </source>
</evidence>
<comment type="caution">
    <text evidence="4">The sequence shown here is derived from an EMBL/GenBank/DDBJ whole genome shotgun (WGS) entry which is preliminary data.</text>
</comment>
<accession>A0AAN8FVD2</accession>
<keyword evidence="2" id="KW-0406">Ion transport</keyword>
<evidence type="ECO:0000313" key="4">
    <source>
        <dbReference type="EMBL" id="KAK5981717.1"/>
    </source>
</evidence>
<dbReference type="PANTHER" id="PTHR43389">
    <property type="entry name" value="V-TYPE PROTON ATPASE SUBUNIT B"/>
    <property type="match status" value="1"/>
</dbReference>
<dbReference type="GO" id="GO:0046961">
    <property type="term" value="F:proton-transporting ATPase activity, rotational mechanism"/>
    <property type="evidence" value="ECO:0007669"/>
    <property type="project" value="TreeGrafter"/>
</dbReference>
<dbReference type="InterPro" id="IPR022879">
    <property type="entry name" value="V-ATPase_su_B/beta"/>
</dbReference>
<dbReference type="Gene3D" id="3.40.50.12240">
    <property type="match status" value="1"/>
</dbReference>
<gene>
    <name evidence="4" type="ORF">GCK32_021965</name>
</gene>
<dbReference type="AlphaFoldDB" id="A0AAN8FVD2"/>
<dbReference type="CDD" id="cd18118">
    <property type="entry name" value="ATP-synt_V_A-type_beta_N"/>
    <property type="match status" value="1"/>
</dbReference>
<sequence>MRNVKFPVFGEIVRISLKDGTKRMGQVLETCGEKAVVQVYEGTRGIDVKNTVCEFTGDVLRMPVSEDILGRTFNGTGKPIDK</sequence>
<feature type="non-terminal residue" evidence="4">
    <location>
        <position position="82"/>
    </location>
</feature>
<reference evidence="4 5" key="1">
    <citation type="submission" date="2019-10" db="EMBL/GenBank/DDBJ databases">
        <title>Assembly and Annotation for the nematode Trichostrongylus colubriformis.</title>
        <authorList>
            <person name="Martin J."/>
        </authorList>
    </citation>
    <scope>NUCLEOTIDE SEQUENCE [LARGE SCALE GENOMIC DNA]</scope>
    <source>
        <strain evidence="4">G859</strain>
        <tissue evidence="4">Whole worm</tissue>
    </source>
</reference>
<dbReference type="GO" id="GO:0046034">
    <property type="term" value="P:ATP metabolic process"/>
    <property type="evidence" value="ECO:0007669"/>
    <property type="project" value="InterPro"/>
</dbReference>
<dbReference type="EMBL" id="WIXE01005962">
    <property type="protein sequence ID" value="KAK5981717.1"/>
    <property type="molecule type" value="Genomic_DNA"/>
</dbReference>
<evidence type="ECO:0000256" key="2">
    <source>
        <dbReference type="ARBA" id="ARBA00023065"/>
    </source>
</evidence>
<dbReference type="PANTHER" id="PTHR43389:SF4">
    <property type="entry name" value="V-TYPE PROTON ATPASE SUBUNIT B"/>
    <property type="match status" value="1"/>
</dbReference>
<organism evidence="4 5">
    <name type="scientific">Trichostrongylus colubriformis</name>
    <name type="common">Black scour worm</name>
    <dbReference type="NCBI Taxonomy" id="6319"/>
    <lineage>
        <taxon>Eukaryota</taxon>
        <taxon>Metazoa</taxon>
        <taxon>Ecdysozoa</taxon>
        <taxon>Nematoda</taxon>
        <taxon>Chromadorea</taxon>
        <taxon>Rhabditida</taxon>
        <taxon>Rhabditina</taxon>
        <taxon>Rhabditomorpha</taxon>
        <taxon>Strongyloidea</taxon>
        <taxon>Trichostrongylidae</taxon>
        <taxon>Trichostrongylus</taxon>
    </lineage>
</organism>
<dbReference type="InterPro" id="IPR004100">
    <property type="entry name" value="ATPase_F1/V1/A1_a/bsu_N"/>
</dbReference>